<dbReference type="AlphaFoldDB" id="A0A6L4WMW0"/>
<keyword evidence="5" id="KW-0130">Cell adhesion</keyword>
<feature type="compositionally biased region" description="Low complexity" evidence="8">
    <location>
        <begin position="155"/>
        <end position="174"/>
    </location>
</feature>
<dbReference type="SUPFAM" id="SSF49313">
    <property type="entry name" value="Cadherin-like"/>
    <property type="match status" value="1"/>
</dbReference>
<feature type="region of interest" description="Disordered" evidence="8">
    <location>
        <begin position="151"/>
        <end position="174"/>
    </location>
</feature>
<dbReference type="GO" id="GO:0005911">
    <property type="term" value="C:cell-cell junction"/>
    <property type="evidence" value="ECO:0007669"/>
    <property type="project" value="TreeGrafter"/>
</dbReference>
<comment type="subcellular location">
    <subcellularLocation>
        <location evidence="1">Membrane</location>
    </subcellularLocation>
</comment>
<dbReference type="PANTHER" id="PTHR24025:SF23">
    <property type="entry name" value="NEURAL-CADHERIN"/>
    <property type="match status" value="1"/>
</dbReference>
<protein>
    <recommendedName>
        <fullName evidence="9">Cadherin domain-containing protein</fullName>
    </recommendedName>
</protein>
<keyword evidence="2" id="KW-0812">Transmembrane</keyword>
<evidence type="ECO:0000256" key="6">
    <source>
        <dbReference type="ARBA" id="ARBA00022989"/>
    </source>
</evidence>
<feature type="region of interest" description="Disordered" evidence="8">
    <location>
        <begin position="198"/>
        <end position="239"/>
    </location>
</feature>
<comment type="caution">
    <text evidence="10">The sequence shown here is derived from an EMBL/GenBank/DDBJ whole genome shotgun (WGS) entry which is preliminary data.</text>
</comment>
<evidence type="ECO:0000256" key="1">
    <source>
        <dbReference type="ARBA" id="ARBA00004370"/>
    </source>
</evidence>
<organism evidence="10 11">
    <name type="scientific">Poseidonibacter ostreae</name>
    <dbReference type="NCBI Taxonomy" id="2654171"/>
    <lineage>
        <taxon>Bacteria</taxon>
        <taxon>Pseudomonadati</taxon>
        <taxon>Campylobacterota</taxon>
        <taxon>Epsilonproteobacteria</taxon>
        <taxon>Campylobacterales</taxon>
        <taxon>Arcobacteraceae</taxon>
        <taxon>Poseidonibacter</taxon>
    </lineage>
</organism>
<accession>A0A6L4WMW0</accession>
<dbReference type="SMART" id="SM00112">
    <property type="entry name" value="CA"/>
    <property type="match status" value="1"/>
</dbReference>
<evidence type="ECO:0000313" key="10">
    <source>
        <dbReference type="EMBL" id="KAB7883034.1"/>
    </source>
</evidence>
<dbReference type="CDD" id="cd11304">
    <property type="entry name" value="Cadherin_repeat"/>
    <property type="match status" value="1"/>
</dbReference>
<dbReference type="InterPro" id="IPR028059">
    <property type="entry name" value="SWM_rpt"/>
</dbReference>
<dbReference type="RefSeq" id="WP_152279963.1">
    <property type="nucleotide sequence ID" value="NZ_WFKK01000109.1"/>
</dbReference>
<evidence type="ECO:0000259" key="9">
    <source>
        <dbReference type="PROSITE" id="PS50268"/>
    </source>
</evidence>
<name>A0A6L4WMW0_9BACT</name>
<reference evidence="10 11" key="1">
    <citation type="submission" date="2019-10" db="EMBL/GenBank/DDBJ databases">
        <title>Poseidonibacter ostreae sp. nov., isolated from the gut of the Ostrea denselamellosa.</title>
        <authorList>
            <person name="Choi A."/>
        </authorList>
    </citation>
    <scope>NUCLEOTIDE SEQUENCE [LARGE SCALE GENOMIC DNA]</scope>
    <source>
        <strain evidence="10 11">SJOD-M-33</strain>
    </source>
</reference>
<dbReference type="PANTHER" id="PTHR24025">
    <property type="entry name" value="DESMOGLEIN FAMILY MEMBER"/>
    <property type="match status" value="1"/>
</dbReference>
<gene>
    <name evidence="10" type="ORF">GBG19_16305</name>
</gene>
<dbReference type="PRINTS" id="PR00205">
    <property type="entry name" value="CADHERIN"/>
</dbReference>
<feature type="domain" description="Cadherin" evidence="9">
    <location>
        <begin position="454"/>
        <end position="558"/>
    </location>
</feature>
<proteinExistence type="predicted"/>
<dbReference type="Pfam" id="PF00028">
    <property type="entry name" value="Cadherin"/>
    <property type="match status" value="1"/>
</dbReference>
<dbReference type="GO" id="GO:0005509">
    <property type="term" value="F:calcium ion binding"/>
    <property type="evidence" value="ECO:0007669"/>
    <property type="project" value="InterPro"/>
</dbReference>
<dbReference type="Proteomes" id="UP000472839">
    <property type="component" value="Unassembled WGS sequence"/>
</dbReference>
<keyword evidence="6" id="KW-1133">Transmembrane helix</keyword>
<dbReference type="InterPro" id="IPR050971">
    <property type="entry name" value="Cadherin-domain_protein"/>
</dbReference>
<evidence type="ECO:0000256" key="7">
    <source>
        <dbReference type="ARBA" id="ARBA00023136"/>
    </source>
</evidence>
<dbReference type="EMBL" id="WFKK01000109">
    <property type="protein sequence ID" value="KAB7883034.1"/>
    <property type="molecule type" value="Genomic_DNA"/>
</dbReference>
<evidence type="ECO:0000256" key="4">
    <source>
        <dbReference type="ARBA" id="ARBA00022837"/>
    </source>
</evidence>
<sequence>MSLIKIISKDGQEKIVDIDKIKTGKISIQTKPGDRIEIVGVNKNSVNAIKDGTTLVLQLPNNQEVRLEKLYEAVTTQVEEKVANAEQTTAGAIIEQLNEEKPTASVEKVQEQSVQLDFVSQEGLVESIVLENLESVENFVENEVETLLEENPDVQPEAQQPQKPEAQQLEVQQPQQDNYIPEYVPEDTVDIPEDTVEVTPEDTLEDTPEDTVEDTPEDTVEDTPVEEPEPKDTTPPTVLSSNFEVNSKTLTIELNEEGIKGFDSANLKDSFSVTINGTPVSIESVTKGSIVVTLSNSIPNNANVVLSYDGIGGLTDASNNALAAFSLSTDTNDFNIAPDTTAPTTTISNIDISADTGSSANDFLTKTASQTITATLSQALESGEESLWGSTDGGTTWTDITDKVTGTDIFWDSTTLLGSNEIQFQVRDSAPVVNTGPTASQSYTLDTTAPVFPDGASKTVTIDENAATSTVVYNPEATDNGGAADANITYTLTGTDANAFDINATTGEVTLKNSADYETKDSYAINVVATDGTNNVTTQAVTVTVNDLDDTAPGKPTITIKSGEDEYINNSESSVNLEISSPGMVAGDTIQLKNGSSDLGSVYTVTAADITAGKATIA</sequence>
<keyword evidence="7" id="KW-0472">Membrane</keyword>
<keyword evidence="4" id="KW-0106">Calcium</keyword>
<dbReference type="InterPro" id="IPR015919">
    <property type="entry name" value="Cadherin-like_sf"/>
</dbReference>
<dbReference type="GO" id="GO:0007156">
    <property type="term" value="P:homophilic cell adhesion via plasma membrane adhesion molecules"/>
    <property type="evidence" value="ECO:0007669"/>
    <property type="project" value="InterPro"/>
</dbReference>
<evidence type="ECO:0000256" key="5">
    <source>
        <dbReference type="ARBA" id="ARBA00022889"/>
    </source>
</evidence>
<dbReference type="GO" id="GO:0016020">
    <property type="term" value="C:membrane"/>
    <property type="evidence" value="ECO:0007669"/>
    <property type="project" value="UniProtKB-SubCell"/>
</dbReference>
<evidence type="ECO:0000256" key="2">
    <source>
        <dbReference type="ARBA" id="ARBA00022692"/>
    </source>
</evidence>
<evidence type="ECO:0000313" key="11">
    <source>
        <dbReference type="Proteomes" id="UP000472839"/>
    </source>
</evidence>
<dbReference type="Gene3D" id="2.60.40.60">
    <property type="entry name" value="Cadherins"/>
    <property type="match status" value="1"/>
</dbReference>
<dbReference type="PROSITE" id="PS50268">
    <property type="entry name" value="CADHERIN_2"/>
    <property type="match status" value="1"/>
</dbReference>
<keyword evidence="3" id="KW-0677">Repeat</keyword>
<evidence type="ECO:0000256" key="3">
    <source>
        <dbReference type="ARBA" id="ARBA00022737"/>
    </source>
</evidence>
<dbReference type="InterPro" id="IPR002126">
    <property type="entry name" value="Cadherin-like_dom"/>
</dbReference>
<dbReference type="Pfam" id="PF13753">
    <property type="entry name" value="SWM_repeat"/>
    <property type="match status" value="1"/>
</dbReference>
<feature type="non-terminal residue" evidence="10">
    <location>
        <position position="618"/>
    </location>
</feature>
<feature type="compositionally biased region" description="Acidic residues" evidence="8">
    <location>
        <begin position="198"/>
        <end position="229"/>
    </location>
</feature>
<evidence type="ECO:0000256" key="8">
    <source>
        <dbReference type="SAM" id="MobiDB-lite"/>
    </source>
</evidence>